<dbReference type="VEuPathDB" id="VectorBase:GPPI043821"/>
<dbReference type="EnsemblMetazoa" id="GPPI043821-RA">
    <property type="protein sequence ID" value="GPPI043821-PA"/>
    <property type="gene ID" value="GPPI043821"/>
</dbReference>
<evidence type="ECO:0000313" key="1">
    <source>
        <dbReference type="EnsemblMetazoa" id="GPPI043821-PA"/>
    </source>
</evidence>
<proteinExistence type="predicted"/>
<dbReference type="EMBL" id="JXJN01022404">
    <property type="status" value="NOT_ANNOTATED_CDS"/>
    <property type="molecule type" value="Genomic_DNA"/>
</dbReference>
<sequence>MILSDIVDGEIRFRIHIEEHLMPFYLRINSLRTKKKNDGKITKFNIFNKDLLTTNDRAMASYDFYTYPNRFNDI</sequence>
<protein>
    <submittedName>
        <fullName evidence="1">Uncharacterized protein</fullName>
    </submittedName>
</protein>
<dbReference type="Proteomes" id="UP000092460">
    <property type="component" value="Unassembled WGS sequence"/>
</dbReference>
<reference evidence="1" key="2">
    <citation type="submission" date="2020-05" db="UniProtKB">
        <authorList>
            <consortium name="EnsemblMetazoa"/>
        </authorList>
    </citation>
    <scope>IDENTIFICATION</scope>
    <source>
        <strain evidence="1">IAEA</strain>
    </source>
</reference>
<organism evidence="1 2">
    <name type="scientific">Glossina palpalis gambiensis</name>
    <dbReference type="NCBI Taxonomy" id="67801"/>
    <lineage>
        <taxon>Eukaryota</taxon>
        <taxon>Metazoa</taxon>
        <taxon>Ecdysozoa</taxon>
        <taxon>Arthropoda</taxon>
        <taxon>Hexapoda</taxon>
        <taxon>Insecta</taxon>
        <taxon>Pterygota</taxon>
        <taxon>Neoptera</taxon>
        <taxon>Endopterygota</taxon>
        <taxon>Diptera</taxon>
        <taxon>Brachycera</taxon>
        <taxon>Muscomorpha</taxon>
        <taxon>Hippoboscoidea</taxon>
        <taxon>Glossinidae</taxon>
        <taxon>Glossina</taxon>
    </lineage>
</organism>
<accession>A0A1B0BXY3</accession>
<keyword evidence="2" id="KW-1185">Reference proteome</keyword>
<dbReference type="AlphaFoldDB" id="A0A1B0BXY3"/>
<name>A0A1B0BXY3_9MUSC</name>
<evidence type="ECO:0000313" key="2">
    <source>
        <dbReference type="Proteomes" id="UP000092460"/>
    </source>
</evidence>
<reference evidence="2" key="1">
    <citation type="submission" date="2015-01" db="EMBL/GenBank/DDBJ databases">
        <authorList>
            <person name="Aksoy S."/>
            <person name="Warren W."/>
            <person name="Wilson R.K."/>
        </authorList>
    </citation>
    <scope>NUCLEOTIDE SEQUENCE [LARGE SCALE GENOMIC DNA]</scope>
    <source>
        <strain evidence="2">IAEA</strain>
    </source>
</reference>